<evidence type="ECO:0000313" key="2">
    <source>
        <dbReference type="EMBL" id="SBS89786.1"/>
    </source>
</evidence>
<dbReference type="InterPro" id="IPR008780">
    <property type="entry name" value="Plasmodium_Vir"/>
</dbReference>
<accession>A0A1A8WCP3</accession>
<feature type="region of interest" description="Disordered" evidence="1">
    <location>
        <begin position="223"/>
        <end position="247"/>
    </location>
</feature>
<dbReference type="Proteomes" id="UP000078560">
    <property type="component" value="Unassembled WGS sequence"/>
</dbReference>
<reference evidence="3" key="1">
    <citation type="submission" date="2016-05" db="EMBL/GenBank/DDBJ databases">
        <authorList>
            <person name="Naeem Raeece"/>
        </authorList>
    </citation>
    <scope>NUCLEOTIDE SEQUENCE [LARGE SCALE GENOMIC DNA]</scope>
</reference>
<evidence type="ECO:0000313" key="3">
    <source>
        <dbReference type="Proteomes" id="UP000078560"/>
    </source>
</evidence>
<dbReference type="AlphaFoldDB" id="A0A1A8WCP3"/>
<gene>
    <name evidence="2" type="ORF">POVCU2_0057220</name>
</gene>
<name>A0A1A8WCP3_PLAOA</name>
<organism evidence="2 3">
    <name type="scientific">Plasmodium ovale curtisi</name>
    <dbReference type="NCBI Taxonomy" id="864141"/>
    <lineage>
        <taxon>Eukaryota</taxon>
        <taxon>Sar</taxon>
        <taxon>Alveolata</taxon>
        <taxon>Apicomplexa</taxon>
        <taxon>Aconoidasida</taxon>
        <taxon>Haemosporida</taxon>
        <taxon>Plasmodiidae</taxon>
        <taxon>Plasmodium</taxon>
        <taxon>Plasmodium (Plasmodium)</taxon>
    </lineage>
</organism>
<dbReference type="EMBL" id="FLQU01000815">
    <property type="protein sequence ID" value="SBS89786.1"/>
    <property type="molecule type" value="Genomic_DNA"/>
</dbReference>
<dbReference type="Pfam" id="PF05795">
    <property type="entry name" value="Plasmodium_Vir"/>
    <property type="match status" value="1"/>
</dbReference>
<protein>
    <submittedName>
        <fullName evidence="2">PIR Superfamily Protein</fullName>
    </submittedName>
</protein>
<sequence>MNAAEQILKNSSKYKLYNKFNDNVNLDPYRKYCKNIQSLDRIFEGFNELCYTFAKNLIKLPEILSHETDNDDERCRYINFWITDVVRTKSGTHWKGKGDITRTLREFLKVEHAINAELKNNKCPFDYNSNIHLDLWKERKDLHDYIENYNCIKDKIKSHGHLCKIYPEYFSHIKGLHDKYKEECCQNSFIKCHNLINLEYFCTSNTLFNELECDKTKGISAVSPGDEKPQPMVGLPEGERSPSVSALSSEHHLDANGDVITNSTDYYSKLGVSFSFLGTLSAFFYMYKVSLDGDAQNLMTHELNNFDENNFTDGYNITYHPS</sequence>
<proteinExistence type="predicted"/>
<evidence type="ECO:0000256" key="1">
    <source>
        <dbReference type="SAM" id="MobiDB-lite"/>
    </source>
</evidence>